<dbReference type="InterPro" id="IPR002509">
    <property type="entry name" value="NODB_dom"/>
</dbReference>
<feature type="signal peptide" evidence="1">
    <location>
        <begin position="1"/>
        <end position="21"/>
    </location>
</feature>
<dbReference type="Pfam" id="PF01522">
    <property type="entry name" value="Polysacc_deac_1"/>
    <property type="match status" value="1"/>
</dbReference>
<feature type="chain" id="PRO_5045718022" evidence="1">
    <location>
        <begin position="22"/>
        <end position="264"/>
    </location>
</feature>
<dbReference type="PANTHER" id="PTHR10587">
    <property type="entry name" value="GLYCOSYL TRANSFERASE-RELATED"/>
    <property type="match status" value="1"/>
</dbReference>
<keyword evidence="1" id="KW-0732">Signal</keyword>
<dbReference type="SUPFAM" id="SSF88713">
    <property type="entry name" value="Glycoside hydrolase/deacetylase"/>
    <property type="match status" value="1"/>
</dbReference>
<dbReference type="InterPro" id="IPR050248">
    <property type="entry name" value="Polysacc_deacetylase_ArnD"/>
</dbReference>
<keyword evidence="4" id="KW-1185">Reference proteome</keyword>
<reference evidence="3 4" key="1">
    <citation type="submission" date="2021-01" db="EMBL/GenBank/DDBJ databases">
        <title>Genomic Encyclopedia of Type Strains, Phase IV (KMG-IV): sequencing the most valuable type-strain genomes for metagenomic binning, comparative biology and taxonomic classification.</title>
        <authorList>
            <person name="Goeker M."/>
        </authorList>
    </citation>
    <scope>NUCLEOTIDE SEQUENCE [LARGE SCALE GENOMIC DNA]</scope>
    <source>
        <strain evidence="3 4">DSM 25540</strain>
    </source>
</reference>
<evidence type="ECO:0000313" key="4">
    <source>
        <dbReference type="Proteomes" id="UP000741863"/>
    </source>
</evidence>
<name>A0ABS2P8K1_9BACL</name>
<dbReference type="InterPro" id="IPR011330">
    <property type="entry name" value="Glyco_hydro/deAcase_b/a-brl"/>
</dbReference>
<dbReference type="PANTHER" id="PTHR10587:SF125">
    <property type="entry name" value="POLYSACCHARIDE DEACETYLASE YHEN-RELATED"/>
    <property type="match status" value="1"/>
</dbReference>
<protein>
    <submittedName>
        <fullName evidence="3">Peptidoglycan/xylan/chitin deacetylase (PgdA/CDA1 family)</fullName>
    </submittedName>
</protein>
<dbReference type="EMBL" id="JAFBEC010000002">
    <property type="protein sequence ID" value="MBM7631647.1"/>
    <property type="molecule type" value="Genomic_DNA"/>
</dbReference>
<evidence type="ECO:0000256" key="1">
    <source>
        <dbReference type="SAM" id="SignalP"/>
    </source>
</evidence>
<proteinExistence type="predicted"/>
<organism evidence="3 4">
    <name type="scientific">Geomicrobium sediminis</name>
    <dbReference type="NCBI Taxonomy" id="1347788"/>
    <lineage>
        <taxon>Bacteria</taxon>
        <taxon>Bacillati</taxon>
        <taxon>Bacillota</taxon>
        <taxon>Bacilli</taxon>
        <taxon>Bacillales</taxon>
        <taxon>Geomicrobium</taxon>
    </lineage>
</organism>
<dbReference type="PROSITE" id="PS51677">
    <property type="entry name" value="NODB"/>
    <property type="match status" value="1"/>
</dbReference>
<gene>
    <name evidence="3" type="ORF">JOD17_000739</name>
</gene>
<sequence length="264" mass="29823">MRTIHWLLVICLVFVPSVALAETDDVPPLQGGSEEDERDPDPLTFTQLKQSFPDSFYYMGDPSSQQIALTFDDGPDPRHTTQVLEVLEKYDVPATFFVLGSRAEAYPELLTTIDEQGHDIGSHTFWHPNLTDDEESDDLIGQLDWELTQTEEVIDEIVGYRPRLFRAPYGGLNIELMERLVALDNVAIGWDADSNDWRQIPAEEIVEILREEISPGSIVLMHDGGNWDQTITSAQALDILIPELQSDGYEFVTISDMLDIDRAK</sequence>
<feature type="domain" description="NodB homology" evidence="2">
    <location>
        <begin position="65"/>
        <end position="252"/>
    </location>
</feature>
<dbReference type="Proteomes" id="UP000741863">
    <property type="component" value="Unassembled WGS sequence"/>
</dbReference>
<evidence type="ECO:0000259" key="2">
    <source>
        <dbReference type="PROSITE" id="PS51677"/>
    </source>
</evidence>
<dbReference type="RefSeq" id="WP_204695749.1">
    <property type="nucleotide sequence ID" value="NZ_JAFBEC010000002.1"/>
</dbReference>
<accession>A0ABS2P8K1</accession>
<comment type="caution">
    <text evidence="3">The sequence shown here is derived from an EMBL/GenBank/DDBJ whole genome shotgun (WGS) entry which is preliminary data.</text>
</comment>
<evidence type="ECO:0000313" key="3">
    <source>
        <dbReference type="EMBL" id="MBM7631647.1"/>
    </source>
</evidence>
<dbReference type="Gene3D" id="3.20.20.370">
    <property type="entry name" value="Glycoside hydrolase/deacetylase"/>
    <property type="match status" value="1"/>
</dbReference>